<reference evidence="1" key="1">
    <citation type="submission" date="2022-05" db="EMBL/GenBank/DDBJ databases">
        <title>Chromosome-level genome of Chaenocephalus aceratus.</title>
        <authorList>
            <person name="Park H."/>
        </authorList>
    </citation>
    <scope>NUCLEOTIDE SEQUENCE</scope>
    <source>
        <strain evidence="1">KU_202001</strain>
    </source>
</reference>
<protein>
    <submittedName>
        <fullName evidence="1">Uncharacterized protein</fullName>
    </submittedName>
</protein>
<proteinExistence type="predicted"/>
<evidence type="ECO:0000313" key="1">
    <source>
        <dbReference type="EMBL" id="KAI4801626.1"/>
    </source>
</evidence>
<accession>A0ACB9VPY9</accession>
<comment type="caution">
    <text evidence="1">The sequence shown here is derived from an EMBL/GenBank/DDBJ whole genome shotgun (WGS) entry which is preliminary data.</text>
</comment>
<organism evidence="1 2">
    <name type="scientific">Chaenocephalus aceratus</name>
    <name type="common">Blackfin icefish</name>
    <name type="synonym">Chaenichthys aceratus</name>
    <dbReference type="NCBI Taxonomy" id="36190"/>
    <lineage>
        <taxon>Eukaryota</taxon>
        <taxon>Metazoa</taxon>
        <taxon>Chordata</taxon>
        <taxon>Craniata</taxon>
        <taxon>Vertebrata</taxon>
        <taxon>Euteleostomi</taxon>
        <taxon>Actinopterygii</taxon>
        <taxon>Neopterygii</taxon>
        <taxon>Teleostei</taxon>
        <taxon>Neoteleostei</taxon>
        <taxon>Acanthomorphata</taxon>
        <taxon>Eupercaria</taxon>
        <taxon>Perciformes</taxon>
        <taxon>Notothenioidei</taxon>
        <taxon>Channichthyidae</taxon>
        <taxon>Chaenocephalus</taxon>
    </lineage>
</organism>
<keyword evidence="2" id="KW-1185">Reference proteome</keyword>
<dbReference type="EMBL" id="CM043808">
    <property type="protein sequence ID" value="KAI4801626.1"/>
    <property type="molecule type" value="Genomic_DNA"/>
</dbReference>
<dbReference type="Proteomes" id="UP001057452">
    <property type="component" value="Chromosome 24"/>
</dbReference>
<gene>
    <name evidence="1" type="ORF">KUCAC02_019508</name>
</gene>
<evidence type="ECO:0000313" key="2">
    <source>
        <dbReference type="Proteomes" id="UP001057452"/>
    </source>
</evidence>
<sequence length="82" mass="9159">MLEQAKHMLSGDHGTSGNSDHCVGATAHCTDQDWTLQPFALRVKPRSDIMPRHVLTMFWMLQTNGKSRTSGPHSARTALITW</sequence>
<name>A0ACB9VPY9_CHAAC</name>